<feature type="binding site" evidence="5">
    <location>
        <position position="63"/>
    </location>
    <ligand>
        <name>Fe cation</name>
        <dbReference type="ChEBI" id="CHEBI:24875"/>
        <label>1</label>
    </ligand>
</feature>
<evidence type="ECO:0000256" key="3">
    <source>
        <dbReference type="ARBA" id="ARBA00022723"/>
    </source>
</evidence>
<evidence type="ECO:0000313" key="9">
    <source>
        <dbReference type="EMBL" id="JAR99816.1"/>
    </source>
</evidence>
<evidence type="ECO:0000259" key="7">
    <source>
        <dbReference type="PROSITE" id="PS50905"/>
    </source>
</evidence>
<proteinExistence type="evidence at transcript level"/>
<feature type="binding site" evidence="5">
    <location>
        <position position="105"/>
    </location>
    <ligand>
        <name>Fe cation</name>
        <dbReference type="ChEBI" id="CHEBI:24875"/>
        <label>1</label>
    </ligand>
</feature>
<comment type="similarity">
    <text evidence="1 6">Belongs to the ferritin family.</text>
</comment>
<dbReference type="InterPro" id="IPR014034">
    <property type="entry name" value="Ferritin_CS"/>
</dbReference>
<organism evidence="8">
    <name type="scientific">Triatoma infestans</name>
    <name type="common">Assassin bug</name>
    <dbReference type="NCBI Taxonomy" id="30076"/>
    <lineage>
        <taxon>Eukaryota</taxon>
        <taxon>Metazoa</taxon>
        <taxon>Ecdysozoa</taxon>
        <taxon>Arthropoda</taxon>
        <taxon>Hexapoda</taxon>
        <taxon>Insecta</taxon>
        <taxon>Pterygota</taxon>
        <taxon>Neoptera</taxon>
        <taxon>Paraneoptera</taxon>
        <taxon>Hemiptera</taxon>
        <taxon>Heteroptera</taxon>
        <taxon>Panheteroptera</taxon>
        <taxon>Cimicomorpha</taxon>
        <taxon>Reduviidae</taxon>
        <taxon>Triatominae</taxon>
        <taxon>Triatoma</taxon>
    </lineage>
</organism>
<dbReference type="EMBL" id="GBBI01000090">
    <property type="protein sequence ID" value="JAC18622.1"/>
    <property type="molecule type" value="mRNA"/>
</dbReference>
<dbReference type="EC" id="1.16.3.1" evidence="6"/>
<dbReference type="PANTHER" id="PTHR11431:SF75">
    <property type="entry name" value="FERRITIN"/>
    <property type="match status" value="1"/>
</dbReference>
<dbReference type="PROSITE" id="PS00204">
    <property type="entry name" value="FERRITIN_2"/>
    <property type="match status" value="1"/>
</dbReference>
<reference evidence="8" key="1">
    <citation type="journal article" date="2014" name="PLoS Negl. Trop. Dis.">
        <title>An updated insight into the Sialotranscriptome of Triatoma infestans: developmental stage and geographic variations.</title>
        <authorList>
            <person name="Schwarz A."/>
            <person name="Medrano-Mercado N."/>
            <person name="Schaub G.A."/>
            <person name="Struchiner C.J."/>
            <person name="Bargues M.D."/>
            <person name="Levy M.Z."/>
            <person name="Ribeiro J.M."/>
        </authorList>
    </citation>
    <scope>NUCLEOTIDE SEQUENCE</scope>
    <source>
        <strain evidence="8">Chile</strain>
        <tissue evidence="8">Salivary glands</tissue>
    </source>
</reference>
<dbReference type="Pfam" id="PF00210">
    <property type="entry name" value="Ferritin"/>
    <property type="match status" value="1"/>
</dbReference>
<sequence length="172" mass="19500">MAVSQVRQNFHTDSENAINQQINMELYASYVYLSMAYHFDRDDIALEGFHKYFKKASEEEREHAMKLMKYLNKRGGRILLKDISQPAKNDWGTAEEAVASALQLEKDVNMSLLTLHGIAGSHGDANLQDFIETEYLQEQVDSIKSLGDLLTNIKRVAEGLGIFVLDKELKSS</sequence>
<dbReference type="CDD" id="cd01056">
    <property type="entry name" value="Euk_Ferritin"/>
    <property type="match status" value="1"/>
</dbReference>
<dbReference type="GO" id="GO:0005737">
    <property type="term" value="C:cytoplasm"/>
    <property type="evidence" value="ECO:0007669"/>
    <property type="project" value="TreeGrafter"/>
</dbReference>
<feature type="domain" description="Ferritin-like diiron" evidence="7">
    <location>
        <begin position="8"/>
        <end position="157"/>
    </location>
</feature>
<name>A0A023FAW8_TRIIF</name>
<dbReference type="EMBL" id="GEMB01003399">
    <property type="protein sequence ID" value="JAR99816.1"/>
    <property type="molecule type" value="Transcribed_RNA"/>
</dbReference>
<reference evidence="9" key="2">
    <citation type="submission" date="2016-04" db="EMBL/GenBank/DDBJ databases">
        <authorList>
            <person name="Calderon-Fernandez G.M.Sr."/>
        </authorList>
    </citation>
    <scope>NUCLEOTIDE SEQUENCE</scope>
    <source>
        <strain evidence="9">Int1</strain>
        <tissue evidence="9">Integument</tissue>
    </source>
</reference>
<dbReference type="FunFam" id="1.20.1260.10:FF:000002">
    <property type="entry name" value="Ferritin, mitochondrial"/>
    <property type="match status" value="1"/>
</dbReference>
<comment type="catalytic activity">
    <reaction evidence="6">
        <text>4 Fe(2+) + O2 + 4 H(+) = 4 Fe(3+) + 2 H2O</text>
        <dbReference type="Rhea" id="RHEA:11148"/>
        <dbReference type="ChEBI" id="CHEBI:15377"/>
        <dbReference type="ChEBI" id="CHEBI:15378"/>
        <dbReference type="ChEBI" id="CHEBI:15379"/>
        <dbReference type="ChEBI" id="CHEBI:29033"/>
        <dbReference type="ChEBI" id="CHEBI:29034"/>
        <dbReference type="EC" id="1.16.3.1"/>
    </reaction>
</comment>
<dbReference type="GO" id="GO:0004322">
    <property type="term" value="F:ferroxidase activity"/>
    <property type="evidence" value="ECO:0007669"/>
    <property type="project" value="UniProtKB-EC"/>
</dbReference>
<dbReference type="GO" id="GO:0008198">
    <property type="term" value="F:ferrous iron binding"/>
    <property type="evidence" value="ECO:0007669"/>
    <property type="project" value="TreeGrafter"/>
</dbReference>
<dbReference type="Gene3D" id="1.20.1260.10">
    <property type="match status" value="1"/>
</dbReference>
<dbReference type="PANTHER" id="PTHR11431">
    <property type="entry name" value="FERRITIN"/>
    <property type="match status" value="1"/>
</dbReference>
<evidence type="ECO:0000313" key="8">
    <source>
        <dbReference type="EMBL" id="JAC18622.1"/>
    </source>
</evidence>
<dbReference type="GO" id="GO:0008199">
    <property type="term" value="F:ferric iron binding"/>
    <property type="evidence" value="ECO:0007669"/>
    <property type="project" value="InterPro"/>
</dbReference>
<dbReference type="InterPro" id="IPR001519">
    <property type="entry name" value="Ferritin"/>
</dbReference>
<keyword evidence="6 9" id="KW-0560">Oxidoreductase</keyword>
<evidence type="ECO:0000256" key="6">
    <source>
        <dbReference type="RuleBase" id="RU361145"/>
    </source>
</evidence>
<accession>A0A023FAW8</accession>
<evidence type="ECO:0000256" key="1">
    <source>
        <dbReference type="ARBA" id="ARBA00007513"/>
    </source>
</evidence>
<dbReference type="SUPFAM" id="SSF47240">
    <property type="entry name" value="Ferritin-like"/>
    <property type="match status" value="1"/>
</dbReference>
<dbReference type="GO" id="GO:0006826">
    <property type="term" value="P:iron ion transport"/>
    <property type="evidence" value="ECO:0007669"/>
    <property type="project" value="InterPro"/>
</dbReference>
<keyword evidence="3 5" id="KW-0479">Metal-binding</keyword>
<dbReference type="PROSITE" id="PS50905">
    <property type="entry name" value="FERRITIN_LIKE"/>
    <property type="match status" value="1"/>
</dbReference>
<feature type="binding site" evidence="5">
    <location>
        <position position="60"/>
    </location>
    <ligand>
        <name>Fe cation</name>
        <dbReference type="ChEBI" id="CHEBI:24875"/>
        <label>1</label>
    </ligand>
</feature>
<dbReference type="InterPro" id="IPR012347">
    <property type="entry name" value="Ferritin-like"/>
</dbReference>
<dbReference type="InterPro" id="IPR009040">
    <property type="entry name" value="Ferritin-like_diiron"/>
</dbReference>
<reference evidence="9" key="3">
    <citation type="journal article" date="2017" name="J. Med. Entomol.">
        <title>Transcriptome Analysis of the Triatoma infestans (Hemiptera: Reduviidae) Integument.</title>
        <authorList>
            <person name="Calderon-Fernandez G.M."/>
            <person name="Moriconi D.E."/>
            <person name="Dulbecco A.B."/>
            <person name="Juarez M.P."/>
        </authorList>
    </citation>
    <scope>NUCLEOTIDE SEQUENCE</scope>
    <source>
        <strain evidence="9">Int1</strain>
        <tissue evidence="9">Integument</tissue>
    </source>
</reference>
<evidence type="ECO:0000256" key="2">
    <source>
        <dbReference type="ARBA" id="ARBA00022434"/>
    </source>
</evidence>
<protein>
    <recommendedName>
        <fullName evidence="6">Ferritin</fullName>
        <ecNumber evidence="6">1.16.3.1</ecNumber>
    </recommendedName>
</protein>
<dbReference type="GO" id="GO:0006879">
    <property type="term" value="P:intracellular iron ion homeostasis"/>
    <property type="evidence" value="ECO:0007669"/>
    <property type="project" value="UniProtKB-KW"/>
</dbReference>
<evidence type="ECO:0000256" key="5">
    <source>
        <dbReference type="PIRSR" id="PIRSR601519-1"/>
    </source>
</evidence>
<dbReference type="AlphaFoldDB" id="A0A023FAW8"/>
<keyword evidence="4 5" id="KW-0408">Iron</keyword>
<feature type="binding site" evidence="5">
    <location>
        <position position="139"/>
    </location>
    <ligand>
        <name>Fe cation</name>
        <dbReference type="ChEBI" id="CHEBI:24875"/>
        <label>1</label>
    </ligand>
</feature>
<evidence type="ECO:0000256" key="4">
    <source>
        <dbReference type="ARBA" id="ARBA00023004"/>
    </source>
</evidence>
<feature type="binding site" evidence="5">
    <location>
        <position position="25"/>
    </location>
    <ligand>
        <name>Fe cation</name>
        <dbReference type="ChEBI" id="CHEBI:24875"/>
        <label>1</label>
    </ligand>
</feature>
<keyword evidence="2 6" id="KW-0409">Iron storage</keyword>
<dbReference type="InterPro" id="IPR009078">
    <property type="entry name" value="Ferritin-like_SF"/>
</dbReference>
<dbReference type="InterPro" id="IPR008331">
    <property type="entry name" value="Ferritin_DPS_dom"/>
</dbReference>
<comment type="function">
    <text evidence="6">Stores iron in a soluble, non-toxic, readily available form. Important for iron homeostasis. Iron is taken up in the ferrous form and deposited as ferric hydroxides after oxidation.</text>
</comment>